<evidence type="ECO:0000313" key="18">
    <source>
        <dbReference type="Proteomes" id="UP000799291"/>
    </source>
</evidence>
<dbReference type="Proteomes" id="UP000799291">
    <property type="component" value="Unassembled WGS sequence"/>
</dbReference>
<evidence type="ECO:0000256" key="15">
    <source>
        <dbReference type="ARBA" id="ARBA00047174"/>
    </source>
</evidence>
<comment type="similarity">
    <text evidence="13">Belongs to the polysaccharide monooxygenase AA9 family.</text>
</comment>
<sequence>MRLRPHWISLVCAWTQAGNAHYVFSRFMFNDTVTEQWEYVRNITEGQAADSGLWDQYMPYYDLTSSNLRCGRGATIPHPGIKTARILAGATVGFLVGRSADEPLPPLIYHNGPGQAYLSLSPSANLSAYSGDGPWFKIVSLGAKNDTYWMTRDQPGMNFTIPERTPPGKYLLRVEHLYVRPVWNTTQFYIACAQVEVVGPGGGNPGPLVEFPGAYTLEDPGIWVDESMYEYPLTGLLDYVAPGPSVWNG</sequence>
<keyword evidence="4" id="KW-0479">Metal-binding</keyword>
<name>A0A6G1IUZ1_9PLEO</name>
<reference evidence="17" key="1">
    <citation type="journal article" date="2020" name="Stud. Mycol.">
        <title>101 Dothideomycetes genomes: a test case for predicting lifestyles and emergence of pathogens.</title>
        <authorList>
            <person name="Haridas S."/>
            <person name="Albert R."/>
            <person name="Binder M."/>
            <person name="Bloem J."/>
            <person name="Labutti K."/>
            <person name="Salamov A."/>
            <person name="Andreopoulos B."/>
            <person name="Baker S."/>
            <person name="Barry K."/>
            <person name="Bills G."/>
            <person name="Bluhm B."/>
            <person name="Cannon C."/>
            <person name="Castanera R."/>
            <person name="Culley D."/>
            <person name="Daum C."/>
            <person name="Ezra D."/>
            <person name="Gonzalez J."/>
            <person name="Henrissat B."/>
            <person name="Kuo A."/>
            <person name="Liang C."/>
            <person name="Lipzen A."/>
            <person name="Lutzoni F."/>
            <person name="Magnuson J."/>
            <person name="Mondo S."/>
            <person name="Nolan M."/>
            <person name="Ohm R."/>
            <person name="Pangilinan J."/>
            <person name="Park H.-J."/>
            <person name="Ramirez L."/>
            <person name="Alfaro M."/>
            <person name="Sun H."/>
            <person name="Tritt A."/>
            <person name="Yoshinaga Y."/>
            <person name="Zwiers L.-H."/>
            <person name="Turgeon B."/>
            <person name="Goodwin S."/>
            <person name="Spatafora J."/>
            <person name="Crous P."/>
            <person name="Grigoriev I."/>
        </authorList>
    </citation>
    <scope>NUCLEOTIDE SEQUENCE</scope>
    <source>
        <strain evidence="17">CBS 122367</strain>
    </source>
</reference>
<keyword evidence="10" id="KW-1015">Disulfide bond</keyword>
<evidence type="ECO:0000256" key="10">
    <source>
        <dbReference type="ARBA" id="ARBA00023157"/>
    </source>
</evidence>
<gene>
    <name evidence="17" type="ORF">K458DRAFT_455835</name>
</gene>
<evidence type="ECO:0000256" key="7">
    <source>
        <dbReference type="ARBA" id="ARBA00023002"/>
    </source>
</evidence>
<comment type="catalytic activity">
    <reaction evidence="14">
        <text>[(1-&gt;4)-beta-D-glucosyl]n+m + reduced acceptor + O2 = 4-dehydro-beta-D-glucosyl-[(1-&gt;4)-beta-D-glucosyl]n-1 + [(1-&gt;4)-beta-D-glucosyl]m + acceptor + H2O.</text>
        <dbReference type="EC" id="1.14.99.56"/>
    </reaction>
</comment>
<evidence type="ECO:0000256" key="6">
    <source>
        <dbReference type="ARBA" id="ARBA00023001"/>
    </source>
</evidence>
<dbReference type="GO" id="GO:0046872">
    <property type="term" value="F:metal ion binding"/>
    <property type="evidence" value="ECO:0007669"/>
    <property type="project" value="UniProtKB-KW"/>
</dbReference>
<comment type="subcellular location">
    <subcellularLocation>
        <location evidence="2">Secreted</location>
    </subcellularLocation>
</comment>
<keyword evidence="18" id="KW-1185">Reference proteome</keyword>
<feature type="domain" description="Auxiliary Activity family 9 catalytic" evidence="16">
    <location>
        <begin position="21"/>
        <end position="225"/>
    </location>
</feature>
<dbReference type="GO" id="GO:0005576">
    <property type="term" value="C:extracellular region"/>
    <property type="evidence" value="ECO:0007669"/>
    <property type="project" value="UniProtKB-SubCell"/>
</dbReference>
<dbReference type="OrthoDB" id="6038816at2759"/>
<dbReference type="PANTHER" id="PTHR33353">
    <property type="entry name" value="PUTATIVE (AFU_ORTHOLOGUE AFUA_1G12560)-RELATED"/>
    <property type="match status" value="1"/>
</dbReference>
<dbReference type="PANTHER" id="PTHR33353:SF10">
    <property type="entry name" value="ENDO-BETA-1,4-GLUCANASE D"/>
    <property type="match status" value="1"/>
</dbReference>
<evidence type="ECO:0000256" key="2">
    <source>
        <dbReference type="ARBA" id="ARBA00004613"/>
    </source>
</evidence>
<dbReference type="InterPro" id="IPR049892">
    <property type="entry name" value="AA9"/>
</dbReference>
<evidence type="ECO:0000256" key="9">
    <source>
        <dbReference type="ARBA" id="ARBA00023033"/>
    </source>
</evidence>
<keyword evidence="11" id="KW-0119">Carbohydrate metabolism</keyword>
<keyword evidence="3" id="KW-0964">Secreted</keyword>
<evidence type="ECO:0000256" key="1">
    <source>
        <dbReference type="ARBA" id="ARBA00001973"/>
    </source>
</evidence>
<organism evidence="17 18">
    <name type="scientific">Lentithecium fluviatile CBS 122367</name>
    <dbReference type="NCBI Taxonomy" id="1168545"/>
    <lineage>
        <taxon>Eukaryota</taxon>
        <taxon>Fungi</taxon>
        <taxon>Dikarya</taxon>
        <taxon>Ascomycota</taxon>
        <taxon>Pezizomycotina</taxon>
        <taxon>Dothideomycetes</taxon>
        <taxon>Pleosporomycetidae</taxon>
        <taxon>Pleosporales</taxon>
        <taxon>Massarineae</taxon>
        <taxon>Lentitheciaceae</taxon>
        <taxon>Lentithecium</taxon>
    </lineage>
</organism>
<dbReference type="EC" id="1.14.99.56" evidence="15"/>
<dbReference type="Pfam" id="PF03443">
    <property type="entry name" value="AA9"/>
    <property type="match status" value="1"/>
</dbReference>
<keyword evidence="6" id="KW-0136">Cellulose degradation</keyword>
<keyword evidence="9 17" id="KW-0503">Monooxygenase</keyword>
<evidence type="ECO:0000256" key="14">
    <source>
        <dbReference type="ARBA" id="ARBA00045077"/>
    </source>
</evidence>
<keyword evidence="7" id="KW-0560">Oxidoreductase</keyword>
<dbReference type="Gene3D" id="2.70.50.70">
    <property type="match status" value="1"/>
</dbReference>
<evidence type="ECO:0000256" key="3">
    <source>
        <dbReference type="ARBA" id="ARBA00022525"/>
    </source>
</evidence>
<evidence type="ECO:0000256" key="5">
    <source>
        <dbReference type="ARBA" id="ARBA00022729"/>
    </source>
</evidence>
<evidence type="ECO:0000256" key="4">
    <source>
        <dbReference type="ARBA" id="ARBA00022723"/>
    </source>
</evidence>
<dbReference type="GO" id="GO:0004497">
    <property type="term" value="F:monooxygenase activity"/>
    <property type="evidence" value="ECO:0007669"/>
    <property type="project" value="UniProtKB-KW"/>
</dbReference>
<keyword evidence="12" id="KW-0624">Polysaccharide degradation</keyword>
<keyword evidence="8" id="KW-0186">Copper</keyword>
<dbReference type="InterPro" id="IPR005103">
    <property type="entry name" value="AA9_LPMO"/>
</dbReference>
<evidence type="ECO:0000259" key="16">
    <source>
        <dbReference type="Pfam" id="PF03443"/>
    </source>
</evidence>
<evidence type="ECO:0000256" key="13">
    <source>
        <dbReference type="ARBA" id="ARBA00044502"/>
    </source>
</evidence>
<evidence type="ECO:0000256" key="11">
    <source>
        <dbReference type="ARBA" id="ARBA00023277"/>
    </source>
</evidence>
<protein>
    <recommendedName>
        <fullName evidence="15">lytic cellulose monooxygenase (C4-dehydrogenating)</fullName>
        <ecNumber evidence="15">1.14.99.56</ecNumber>
    </recommendedName>
</protein>
<keyword evidence="5" id="KW-0732">Signal</keyword>
<dbReference type="AlphaFoldDB" id="A0A6G1IUZ1"/>
<dbReference type="GO" id="GO:0030245">
    <property type="term" value="P:cellulose catabolic process"/>
    <property type="evidence" value="ECO:0007669"/>
    <property type="project" value="UniProtKB-KW"/>
</dbReference>
<comment type="cofactor">
    <cofactor evidence="1">
        <name>Cu(2+)</name>
        <dbReference type="ChEBI" id="CHEBI:29036"/>
    </cofactor>
</comment>
<evidence type="ECO:0000256" key="8">
    <source>
        <dbReference type="ARBA" id="ARBA00023008"/>
    </source>
</evidence>
<accession>A0A6G1IUZ1</accession>
<dbReference type="EMBL" id="MU005588">
    <property type="protein sequence ID" value="KAF2682062.1"/>
    <property type="molecule type" value="Genomic_DNA"/>
</dbReference>
<proteinExistence type="inferred from homology"/>
<evidence type="ECO:0000256" key="12">
    <source>
        <dbReference type="ARBA" id="ARBA00023326"/>
    </source>
</evidence>
<evidence type="ECO:0000313" key="17">
    <source>
        <dbReference type="EMBL" id="KAF2682062.1"/>
    </source>
</evidence>